<feature type="region of interest" description="Disordered" evidence="1">
    <location>
        <begin position="60"/>
        <end position="79"/>
    </location>
</feature>
<feature type="non-terminal residue" evidence="2">
    <location>
        <position position="79"/>
    </location>
</feature>
<organism evidence="2 3">
    <name type="scientific">Piloderma croceum (strain F 1598)</name>
    <dbReference type="NCBI Taxonomy" id="765440"/>
    <lineage>
        <taxon>Eukaryota</taxon>
        <taxon>Fungi</taxon>
        <taxon>Dikarya</taxon>
        <taxon>Basidiomycota</taxon>
        <taxon>Agaricomycotina</taxon>
        <taxon>Agaricomycetes</taxon>
        <taxon>Agaricomycetidae</taxon>
        <taxon>Atheliales</taxon>
        <taxon>Atheliaceae</taxon>
        <taxon>Piloderma</taxon>
    </lineage>
</organism>
<reference evidence="2 3" key="1">
    <citation type="submission" date="2014-04" db="EMBL/GenBank/DDBJ databases">
        <authorList>
            <consortium name="DOE Joint Genome Institute"/>
            <person name="Kuo A."/>
            <person name="Tarkka M."/>
            <person name="Buscot F."/>
            <person name="Kohler A."/>
            <person name="Nagy L.G."/>
            <person name="Floudas D."/>
            <person name="Copeland A."/>
            <person name="Barry K.W."/>
            <person name="Cichocki N."/>
            <person name="Veneault-Fourrey C."/>
            <person name="LaButti K."/>
            <person name="Lindquist E.A."/>
            <person name="Lipzen A."/>
            <person name="Lundell T."/>
            <person name="Morin E."/>
            <person name="Murat C."/>
            <person name="Sun H."/>
            <person name="Tunlid A."/>
            <person name="Henrissat B."/>
            <person name="Grigoriev I.V."/>
            <person name="Hibbett D.S."/>
            <person name="Martin F."/>
            <person name="Nordberg H.P."/>
            <person name="Cantor M.N."/>
            <person name="Hua S.X."/>
        </authorList>
    </citation>
    <scope>NUCLEOTIDE SEQUENCE [LARGE SCALE GENOMIC DNA]</scope>
    <source>
        <strain evidence="2 3">F 1598</strain>
    </source>
</reference>
<evidence type="ECO:0000313" key="2">
    <source>
        <dbReference type="EMBL" id="KIM91315.1"/>
    </source>
</evidence>
<proteinExistence type="predicted"/>
<dbReference type="InParanoid" id="A0A0C3G4X4"/>
<dbReference type="EMBL" id="KN832971">
    <property type="protein sequence ID" value="KIM91315.1"/>
    <property type="molecule type" value="Genomic_DNA"/>
</dbReference>
<reference evidence="3" key="2">
    <citation type="submission" date="2015-01" db="EMBL/GenBank/DDBJ databases">
        <title>Evolutionary Origins and Diversification of the Mycorrhizal Mutualists.</title>
        <authorList>
            <consortium name="DOE Joint Genome Institute"/>
            <consortium name="Mycorrhizal Genomics Consortium"/>
            <person name="Kohler A."/>
            <person name="Kuo A."/>
            <person name="Nagy L.G."/>
            <person name="Floudas D."/>
            <person name="Copeland A."/>
            <person name="Barry K.W."/>
            <person name="Cichocki N."/>
            <person name="Veneault-Fourrey C."/>
            <person name="LaButti K."/>
            <person name="Lindquist E.A."/>
            <person name="Lipzen A."/>
            <person name="Lundell T."/>
            <person name="Morin E."/>
            <person name="Murat C."/>
            <person name="Riley R."/>
            <person name="Ohm R."/>
            <person name="Sun H."/>
            <person name="Tunlid A."/>
            <person name="Henrissat B."/>
            <person name="Grigoriev I.V."/>
            <person name="Hibbett D.S."/>
            <person name="Martin F."/>
        </authorList>
    </citation>
    <scope>NUCLEOTIDE SEQUENCE [LARGE SCALE GENOMIC DNA]</scope>
    <source>
        <strain evidence="3">F 1598</strain>
    </source>
</reference>
<name>A0A0C3G4X4_PILCF</name>
<evidence type="ECO:0000256" key="1">
    <source>
        <dbReference type="SAM" id="MobiDB-lite"/>
    </source>
</evidence>
<dbReference type="AlphaFoldDB" id="A0A0C3G4X4"/>
<evidence type="ECO:0000313" key="3">
    <source>
        <dbReference type="Proteomes" id="UP000054166"/>
    </source>
</evidence>
<dbReference type="Proteomes" id="UP000054166">
    <property type="component" value="Unassembled WGS sequence"/>
</dbReference>
<keyword evidence="3" id="KW-1185">Reference proteome</keyword>
<dbReference type="HOGENOM" id="CLU_2612579_0_0_1"/>
<protein>
    <submittedName>
        <fullName evidence="2">Uncharacterized protein</fullName>
    </submittedName>
</protein>
<sequence>MASRQKAFDLVHAIIDKDEKRHSRPNGIGGSVPLSQYPHYTRQQLLVHDGATREECKMKEKIGGQLKPRQPKSSLNRVL</sequence>
<accession>A0A0C3G4X4</accession>
<gene>
    <name evidence="2" type="ORF">PILCRDRAFT_810576</name>
</gene>